<comment type="catalytic activity">
    <reaction evidence="1 15">
        <text>ATP + protein L-histidine = ADP + protein N-phospho-L-histidine.</text>
        <dbReference type="EC" id="2.7.13.3"/>
    </reaction>
</comment>
<evidence type="ECO:0000256" key="2">
    <source>
        <dbReference type="ARBA" id="ARBA00004141"/>
    </source>
</evidence>
<dbReference type="InterPro" id="IPR003594">
    <property type="entry name" value="HATPase_dom"/>
</dbReference>
<keyword evidence="14 15" id="KW-0472">Membrane</keyword>
<evidence type="ECO:0000256" key="8">
    <source>
        <dbReference type="ARBA" id="ARBA00022692"/>
    </source>
</evidence>
<dbReference type="PANTHER" id="PTHR45436">
    <property type="entry name" value="SENSOR HISTIDINE KINASE YKOH"/>
    <property type="match status" value="1"/>
</dbReference>
<gene>
    <name evidence="19" type="ORF">NYZ96_23640</name>
</gene>
<comment type="subcellular location">
    <subcellularLocation>
        <location evidence="3 15">Cell inner membrane</location>
    </subcellularLocation>
    <subcellularLocation>
        <location evidence="2">Membrane</location>
        <topology evidence="2">Multi-pass membrane protein</topology>
    </subcellularLocation>
</comment>
<name>A0AB38U5I6_BURGA</name>
<keyword evidence="9 15" id="KW-0547">Nucleotide-binding</keyword>
<evidence type="ECO:0000256" key="12">
    <source>
        <dbReference type="ARBA" id="ARBA00022989"/>
    </source>
</evidence>
<dbReference type="Gene3D" id="3.30.565.10">
    <property type="entry name" value="Histidine kinase-like ATPase, C-terminal domain"/>
    <property type="match status" value="1"/>
</dbReference>
<evidence type="ECO:0000256" key="16">
    <source>
        <dbReference type="SAM" id="MobiDB-lite"/>
    </source>
</evidence>
<evidence type="ECO:0000256" key="6">
    <source>
        <dbReference type="ARBA" id="ARBA00022553"/>
    </source>
</evidence>
<evidence type="ECO:0000256" key="4">
    <source>
        <dbReference type="ARBA" id="ARBA00022475"/>
    </source>
</evidence>
<evidence type="ECO:0000256" key="15">
    <source>
        <dbReference type="RuleBase" id="RU364088"/>
    </source>
</evidence>
<evidence type="ECO:0000256" key="1">
    <source>
        <dbReference type="ARBA" id="ARBA00000085"/>
    </source>
</evidence>
<reference evidence="19" key="1">
    <citation type="submission" date="2022-09" db="EMBL/GenBank/DDBJ databases">
        <title>Genomic of Burkholderia gladioli.</title>
        <authorList>
            <person name="Wu H."/>
        </authorList>
    </citation>
    <scope>NUCLEOTIDE SEQUENCE</scope>
    <source>
        <strain evidence="19">ZN-S4</strain>
    </source>
</reference>
<keyword evidence="12 15" id="KW-1133">Transmembrane helix</keyword>
<proteinExistence type="predicted"/>
<dbReference type="InterPro" id="IPR036890">
    <property type="entry name" value="HATPase_C_sf"/>
</dbReference>
<dbReference type="Proteomes" id="UP001059745">
    <property type="component" value="Chromosome 2"/>
</dbReference>
<dbReference type="Gene3D" id="1.10.287.130">
    <property type="match status" value="1"/>
</dbReference>
<dbReference type="FunFam" id="1.10.287.130:FF:000001">
    <property type="entry name" value="Two-component sensor histidine kinase"/>
    <property type="match status" value="1"/>
</dbReference>
<dbReference type="Pfam" id="PF02518">
    <property type="entry name" value="HATPase_c"/>
    <property type="match status" value="1"/>
</dbReference>
<evidence type="ECO:0000313" key="19">
    <source>
        <dbReference type="EMBL" id="UWX75205.1"/>
    </source>
</evidence>
<evidence type="ECO:0000256" key="7">
    <source>
        <dbReference type="ARBA" id="ARBA00022679"/>
    </source>
</evidence>
<keyword evidence="13 15" id="KW-0902">Two-component regulatory system</keyword>
<dbReference type="EMBL" id="CP104215">
    <property type="protein sequence ID" value="UWX75205.1"/>
    <property type="molecule type" value="Genomic_DNA"/>
</dbReference>
<organism evidence="19 20">
    <name type="scientific">Burkholderia gladioli</name>
    <name type="common">Pseudomonas marginata</name>
    <name type="synonym">Phytomonas marginata</name>
    <dbReference type="NCBI Taxonomy" id="28095"/>
    <lineage>
        <taxon>Bacteria</taxon>
        <taxon>Pseudomonadati</taxon>
        <taxon>Pseudomonadota</taxon>
        <taxon>Betaproteobacteria</taxon>
        <taxon>Burkholderiales</taxon>
        <taxon>Burkholderiaceae</taxon>
        <taxon>Burkholderia</taxon>
    </lineage>
</organism>
<protein>
    <recommendedName>
        <fullName evidence="15">Sensor protein</fullName>
        <ecNumber evidence="15">2.7.13.3</ecNumber>
    </recommendedName>
</protein>
<dbReference type="InterPro" id="IPR050428">
    <property type="entry name" value="TCS_sensor_his_kinase"/>
</dbReference>
<dbReference type="SMART" id="SM00387">
    <property type="entry name" value="HATPase_c"/>
    <property type="match status" value="1"/>
</dbReference>
<dbReference type="InterPro" id="IPR036097">
    <property type="entry name" value="HisK_dim/P_sf"/>
</dbReference>
<evidence type="ECO:0000313" key="20">
    <source>
        <dbReference type="Proteomes" id="UP001059745"/>
    </source>
</evidence>
<feature type="domain" description="HAMP" evidence="18">
    <location>
        <begin position="236"/>
        <end position="289"/>
    </location>
</feature>
<dbReference type="InterPro" id="IPR004358">
    <property type="entry name" value="Sig_transdc_His_kin-like_C"/>
</dbReference>
<dbReference type="InterPro" id="IPR003661">
    <property type="entry name" value="HisK_dim/P_dom"/>
</dbReference>
<comment type="function">
    <text evidence="15">Member of a two-component regulatory system.</text>
</comment>
<evidence type="ECO:0000256" key="5">
    <source>
        <dbReference type="ARBA" id="ARBA00022519"/>
    </source>
</evidence>
<dbReference type="RefSeq" id="WP_260531869.1">
    <property type="nucleotide sequence ID" value="NZ_CP104215.1"/>
</dbReference>
<dbReference type="SUPFAM" id="SSF47384">
    <property type="entry name" value="Homodimeric domain of signal transducing histidine kinase"/>
    <property type="match status" value="1"/>
</dbReference>
<dbReference type="GO" id="GO:0000155">
    <property type="term" value="F:phosphorelay sensor kinase activity"/>
    <property type="evidence" value="ECO:0007669"/>
    <property type="project" value="InterPro"/>
</dbReference>
<dbReference type="PROSITE" id="PS50885">
    <property type="entry name" value="HAMP"/>
    <property type="match status" value="1"/>
</dbReference>
<sequence>MMRARSLTAALAVAFGAMTLAVFALVGSYVYLQLDRQVSEQSDLDVVLAARHARRLAEELASAGDVRAHAERLSSVVFGNNALSFAAAAEDGELLASRNLAITLPGDPAAAAQRPDARELDAGEDEPAPKAASGAEAGPGPDTLGLAAIVPRGTPHVDPAARIVGKQIVAWATRGGMPVHGMVVDARLRDGTRVALVLARNLRDGRALLDRYRDTLWLAGGVGAALSMLVGYALIRLSLRPLRGVVADTGRITVDRLDTRLDAGRVPRELAPLVEAVNAMLARLQRGFRQLSQFSADLAHDLRTPLNNMRGATEVALGRPRTATEYEALLESNLEEYERLSRMIENVLFLARAEHPGFVTHRRDFEVREELLRIAGYFEGLADEAGLQLRVEGGGRLSAELELFRRAIGNLLANALRYTPRGGEIRLAASESAEALTISVTNPGEPIAPELLERIFDRFYRADPARSRQAPGTGGVAGLGLAIVRSVMELHGGTVYAESDAGGTRFVLTFPRESAG</sequence>
<dbReference type="Pfam" id="PF00512">
    <property type="entry name" value="HisKA"/>
    <property type="match status" value="1"/>
</dbReference>
<keyword evidence="11 15" id="KW-0067">ATP-binding</keyword>
<dbReference type="Pfam" id="PF00672">
    <property type="entry name" value="HAMP"/>
    <property type="match status" value="1"/>
</dbReference>
<keyword evidence="7 15" id="KW-0808">Transferase</keyword>
<dbReference type="AlphaFoldDB" id="A0AB38U5I6"/>
<evidence type="ECO:0000256" key="3">
    <source>
        <dbReference type="ARBA" id="ARBA00004533"/>
    </source>
</evidence>
<dbReference type="GO" id="GO:0005886">
    <property type="term" value="C:plasma membrane"/>
    <property type="evidence" value="ECO:0007669"/>
    <property type="project" value="UniProtKB-SubCell"/>
</dbReference>
<keyword evidence="5 15" id="KW-0997">Cell inner membrane</keyword>
<dbReference type="PROSITE" id="PS50109">
    <property type="entry name" value="HIS_KIN"/>
    <property type="match status" value="1"/>
</dbReference>
<dbReference type="InterPro" id="IPR003660">
    <property type="entry name" value="HAMP_dom"/>
</dbReference>
<feature type="transmembrane region" description="Helical" evidence="15">
    <location>
        <begin position="216"/>
        <end position="235"/>
    </location>
</feature>
<dbReference type="Gene3D" id="6.10.340.10">
    <property type="match status" value="1"/>
</dbReference>
<evidence type="ECO:0000256" key="14">
    <source>
        <dbReference type="ARBA" id="ARBA00023136"/>
    </source>
</evidence>
<dbReference type="GO" id="GO:0005524">
    <property type="term" value="F:ATP binding"/>
    <property type="evidence" value="ECO:0007669"/>
    <property type="project" value="UniProtKB-KW"/>
</dbReference>
<dbReference type="CDD" id="cd00075">
    <property type="entry name" value="HATPase"/>
    <property type="match status" value="1"/>
</dbReference>
<evidence type="ECO:0000256" key="13">
    <source>
        <dbReference type="ARBA" id="ARBA00023012"/>
    </source>
</evidence>
<keyword evidence="8 15" id="KW-0812">Transmembrane</keyword>
<keyword evidence="6" id="KW-0597">Phosphoprotein</keyword>
<dbReference type="SMART" id="SM00388">
    <property type="entry name" value="HisKA"/>
    <property type="match status" value="1"/>
</dbReference>
<dbReference type="NCBIfam" id="TIGR01386">
    <property type="entry name" value="cztS_silS_copS"/>
    <property type="match status" value="1"/>
</dbReference>
<dbReference type="CDD" id="cd00082">
    <property type="entry name" value="HisKA"/>
    <property type="match status" value="1"/>
</dbReference>
<evidence type="ECO:0000259" key="18">
    <source>
        <dbReference type="PROSITE" id="PS50885"/>
    </source>
</evidence>
<evidence type="ECO:0000256" key="11">
    <source>
        <dbReference type="ARBA" id="ARBA00022840"/>
    </source>
</evidence>
<keyword evidence="4 15" id="KW-1003">Cell membrane</keyword>
<feature type="domain" description="Histidine kinase" evidence="17">
    <location>
        <begin position="297"/>
        <end position="514"/>
    </location>
</feature>
<dbReference type="SUPFAM" id="SSF55874">
    <property type="entry name" value="ATPase domain of HSP90 chaperone/DNA topoisomerase II/histidine kinase"/>
    <property type="match status" value="1"/>
</dbReference>
<dbReference type="InterPro" id="IPR006290">
    <property type="entry name" value="CztS_silS_copS"/>
</dbReference>
<dbReference type="PANTHER" id="PTHR45436:SF15">
    <property type="entry name" value="SENSOR HISTIDINE KINASE CUSS"/>
    <property type="match status" value="1"/>
</dbReference>
<accession>A0AB38U5I6</accession>
<keyword evidence="10 15" id="KW-0418">Kinase</keyword>
<dbReference type="InterPro" id="IPR005467">
    <property type="entry name" value="His_kinase_dom"/>
</dbReference>
<evidence type="ECO:0000256" key="9">
    <source>
        <dbReference type="ARBA" id="ARBA00022741"/>
    </source>
</evidence>
<dbReference type="EC" id="2.7.13.3" evidence="15"/>
<dbReference type="PRINTS" id="PR00344">
    <property type="entry name" value="BCTRLSENSOR"/>
</dbReference>
<evidence type="ECO:0000259" key="17">
    <source>
        <dbReference type="PROSITE" id="PS50109"/>
    </source>
</evidence>
<dbReference type="SMART" id="SM00304">
    <property type="entry name" value="HAMP"/>
    <property type="match status" value="1"/>
</dbReference>
<feature type="region of interest" description="Disordered" evidence="16">
    <location>
        <begin position="111"/>
        <end position="146"/>
    </location>
</feature>
<evidence type="ECO:0000256" key="10">
    <source>
        <dbReference type="ARBA" id="ARBA00022777"/>
    </source>
</evidence>